<protein>
    <submittedName>
        <fullName evidence="3">Amidohydrolase family protein</fullName>
    </submittedName>
</protein>
<dbReference type="Gene3D" id="1.20.58.520">
    <property type="entry name" value="Amidohydrolase"/>
    <property type="match status" value="1"/>
</dbReference>
<dbReference type="Gene3D" id="3.30.110.90">
    <property type="entry name" value="Amidohydrolase"/>
    <property type="match status" value="1"/>
</dbReference>
<proteinExistence type="predicted"/>
<dbReference type="Proteomes" id="UP000182719">
    <property type="component" value="Unassembled WGS sequence"/>
</dbReference>
<feature type="domain" description="Amidohydrolase-related" evidence="2">
    <location>
        <begin position="85"/>
        <end position="478"/>
    </location>
</feature>
<evidence type="ECO:0000259" key="2">
    <source>
        <dbReference type="Pfam" id="PF01979"/>
    </source>
</evidence>
<dbReference type="EMBL" id="FOAP01000001">
    <property type="protein sequence ID" value="SEK54301.1"/>
    <property type="molecule type" value="Genomic_DNA"/>
</dbReference>
<dbReference type="PANTHER" id="PTHR43135:SF3">
    <property type="entry name" value="ALPHA-D-RIBOSE 1-METHYLPHOSPHONATE 5-TRIPHOSPHATE DIPHOSPHATASE"/>
    <property type="match status" value="1"/>
</dbReference>
<sequence length="493" mass="52672">MRSLFKGSLALLAALLGGCQSLPARGVLPEASLRIAKVTVIDPETRSVLPDRSVYVAGDRILAVVSEGERPPYRAARTLDGSGKFLVPGLMDMHVHLFLPEPAAPVLALMLANGVTGVREMSGDCWALAGAAEGCIGDYRRLAAQIEAGEVAGPELLSLASTIVMGPARVQLPAGVPSYVAPSTPAEGRQLVRYLHARGVDLIKTHDSIPGEVFRAMMDEARSLGIGVSGHVPYAANTDELIRLGFGSIEHARDLLYDCSRYGEDFRRMGSAYADRQPGAKRPDDAERMRRTVAEYDPALCASRMRSLAAAGFYVTPTHVTREMEARAAEPAYRDQPLRRYILPARNAQWQADLDETAAAPAELTALRQGFFRHGLTLTGLAHRAGVNIMAGTDANDTMIVPGFALHRELGLLVQAGLSPMEALRAATSVPAAYLRRTATLGGISPGKEADLLLLRANPLDDIANSASIETVISDGRVYGRAALDALLVSAEH</sequence>
<dbReference type="PROSITE" id="PS51257">
    <property type="entry name" value="PROKAR_LIPOPROTEIN"/>
    <property type="match status" value="1"/>
</dbReference>
<keyword evidence="4" id="KW-1185">Reference proteome</keyword>
<reference evidence="4" key="1">
    <citation type="submission" date="2016-10" db="EMBL/GenBank/DDBJ databases">
        <authorList>
            <person name="Varghese N."/>
            <person name="Submissions S."/>
        </authorList>
    </citation>
    <scope>NUCLEOTIDE SEQUENCE [LARGE SCALE GENOMIC DNA]</scope>
    <source>
        <strain evidence="4">DSM 17044</strain>
    </source>
</reference>
<dbReference type="Gene3D" id="2.30.40.10">
    <property type="entry name" value="Urease, subunit C, domain 1"/>
    <property type="match status" value="1"/>
</dbReference>
<evidence type="ECO:0000313" key="4">
    <source>
        <dbReference type="Proteomes" id="UP000182719"/>
    </source>
</evidence>
<evidence type="ECO:0000256" key="1">
    <source>
        <dbReference type="SAM" id="SignalP"/>
    </source>
</evidence>
<name>A0A1H7HVJ9_STIAU</name>
<dbReference type="InterPro" id="IPR032466">
    <property type="entry name" value="Metal_Hydrolase"/>
</dbReference>
<dbReference type="Gene3D" id="3.40.50.10910">
    <property type="entry name" value="Amidohydrolase"/>
    <property type="match status" value="1"/>
</dbReference>
<keyword evidence="3" id="KW-0378">Hydrolase</keyword>
<evidence type="ECO:0000313" key="3">
    <source>
        <dbReference type="EMBL" id="SEK54301.1"/>
    </source>
</evidence>
<gene>
    <name evidence="3" type="ORF">SAMN05444354_101834</name>
</gene>
<dbReference type="SUPFAM" id="SSF51338">
    <property type="entry name" value="Composite domain of metallo-dependent hydrolases"/>
    <property type="match status" value="1"/>
</dbReference>
<feature type="chain" id="PRO_5010256602" evidence="1">
    <location>
        <begin position="25"/>
        <end position="493"/>
    </location>
</feature>
<dbReference type="AlphaFoldDB" id="A0A1H7HVJ9"/>
<dbReference type="SUPFAM" id="SSF51556">
    <property type="entry name" value="Metallo-dependent hydrolases"/>
    <property type="match status" value="1"/>
</dbReference>
<dbReference type="Pfam" id="PF01979">
    <property type="entry name" value="Amidohydro_1"/>
    <property type="match status" value="1"/>
</dbReference>
<organism evidence="3 4">
    <name type="scientific">Stigmatella aurantiaca</name>
    <dbReference type="NCBI Taxonomy" id="41"/>
    <lineage>
        <taxon>Bacteria</taxon>
        <taxon>Pseudomonadati</taxon>
        <taxon>Myxococcota</taxon>
        <taxon>Myxococcia</taxon>
        <taxon>Myxococcales</taxon>
        <taxon>Cystobacterineae</taxon>
        <taxon>Archangiaceae</taxon>
        <taxon>Stigmatella</taxon>
    </lineage>
</organism>
<dbReference type="PANTHER" id="PTHR43135">
    <property type="entry name" value="ALPHA-D-RIBOSE 1-METHYLPHOSPHONATE 5-TRIPHOSPHATE DIPHOSPHATASE"/>
    <property type="match status" value="1"/>
</dbReference>
<dbReference type="InterPro" id="IPR011059">
    <property type="entry name" value="Metal-dep_hydrolase_composite"/>
</dbReference>
<feature type="signal peptide" evidence="1">
    <location>
        <begin position="1"/>
        <end position="24"/>
    </location>
</feature>
<dbReference type="GO" id="GO:0016810">
    <property type="term" value="F:hydrolase activity, acting on carbon-nitrogen (but not peptide) bonds"/>
    <property type="evidence" value="ECO:0007669"/>
    <property type="project" value="InterPro"/>
</dbReference>
<dbReference type="InterPro" id="IPR006680">
    <property type="entry name" value="Amidohydro-rel"/>
</dbReference>
<keyword evidence="1" id="KW-0732">Signal</keyword>
<dbReference type="InterPro" id="IPR051781">
    <property type="entry name" value="Metallo-dep_Hydrolase"/>
</dbReference>
<accession>A0A1H7HVJ9</accession>